<feature type="region of interest" description="Disordered" evidence="1">
    <location>
        <begin position="241"/>
        <end position="273"/>
    </location>
</feature>
<evidence type="ECO:0000313" key="2">
    <source>
        <dbReference type="EMBL" id="KAH7130638.1"/>
    </source>
</evidence>
<dbReference type="AlphaFoldDB" id="A0A9P9IPV9"/>
<keyword evidence="3" id="KW-1185">Reference proteome</keyword>
<dbReference type="Proteomes" id="UP000700596">
    <property type="component" value="Unassembled WGS sequence"/>
</dbReference>
<organism evidence="2 3">
    <name type="scientific">Dendryphion nanum</name>
    <dbReference type="NCBI Taxonomy" id="256645"/>
    <lineage>
        <taxon>Eukaryota</taxon>
        <taxon>Fungi</taxon>
        <taxon>Dikarya</taxon>
        <taxon>Ascomycota</taxon>
        <taxon>Pezizomycotina</taxon>
        <taxon>Dothideomycetes</taxon>
        <taxon>Pleosporomycetidae</taxon>
        <taxon>Pleosporales</taxon>
        <taxon>Torulaceae</taxon>
        <taxon>Dendryphion</taxon>
    </lineage>
</organism>
<reference evidence="2" key="1">
    <citation type="journal article" date="2021" name="Nat. Commun.">
        <title>Genetic determinants of endophytism in the Arabidopsis root mycobiome.</title>
        <authorList>
            <person name="Mesny F."/>
            <person name="Miyauchi S."/>
            <person name="Thiergart T."/>
            <person name="Pickel B."/>
            <person name="Atanasova L."/>
            <person name="Karlsson M."/>
            <person name="Huettel B."/>
            <person name="Barry K.W."/>
            <person name="Haridas S."/>
            <person name="Chen C."/>
            <person name="Bauer D."/>
            <person name="Andreopoulos W."/>
            <person name="Pangilinan J."/>
            <person name="LaButti K."/>
            <person name="Riley R."/>
            <person name="Lipzen A."/>
            <person name="Clum A."/>
            <person name="Drula E."/>
            <person name="Henrissat B."/>
            <person name="Kohler A."/>
            <person name="Grigoriev I.V."/>
            <person name="Martin F.M."/>
            <person name="Hacquard S."/>
        </authorList>
    </citation>
    <scope>NUCLEOTIDE SEQUENCE</scope>
    <source>
        <strain evidence="2">MPI-CAGE-CH-0243</strain>
    </source>
</reference>
<evidence type="ECO:0000256" key="1">
    <source>
        <dbReference type="SAM" id="MobiDB-lite"/>
    </source>
</evidence>
<feature type="compositionally biased region" description="Polar residues" evidence="1">
    <location>
        <begin position="258"/>
        <end position="273"/>
    </location>
</feature>
<sequence length="424" mass="46171">MAKNVDAETPSLRVFHPNLVLLTHVPSEGRLPFAPGIGGNPPVHQDMSQWPQTNPPLEFNSGCPHEHIPEEEVRNNVYHSGSLAVDPRNDHYIPLTEGVVHMNPTMVSDPLEGQQESASASDSLNEHMLTDSLRQGHGQYRSPSFSPDTGGLVAGESNSGDRHLSAEDQANHRGHLSHYHPWLQQGHHFSGPSHVQSMREAPPRALFLTQLARMEPWSQYNSRDGNNGTALTAPNLIQTGSEVTNESSSAARSFPVFSDNSGHTTSASPSQEVDFSTLVDSQATIGNEHAFRNALSNTGDQYDVLQSPYSSTISFSADGDDAANRHPEEHASRSSSQSVKLFHAITYKADSFREKAVVEGETLVLASMKAFVKAHQSIVSTVSICVRFPIDSLGTVISYNGSSTLSTILHQGRRIYSAFKFPCS</sequence>
<gene>
    <name evidence="2" type="ORF">B0J11DRAFT_578158</name>
</gene>
<proteinExistence type="predicted"/>
<dbReference type="EMBL" id="JAGMWT010000004">
    <property type="protein sequence ID" value="KAH7130638.1"/>
    <property type="molecule type" value="Genomic_DNA"/>
</dbReference>
<feature type="compositionally biased region" description="Basic and acidic residues" evidence="1">
    <location>
        <begin position="322"/>
        <end position="332"/>
    </location>
</feature>
<comment type="caution">
    <text evidence="2">The sequence shown here is derived from an EMBL/GenBank/DDBJ whole genome shotgun (WGS) entry which is preliminary data.</text>
</comment>
<feature type="compositionally biased region" description="Polar residues" evidence="1">
    <location>
        <begin position="114"/>
        <end position="123"/>
    </location>
</feature>
<name>A0A9P9IPV9_9PLEO</name>
<feature type="region of interest" description="Disordered" evidence="1">
    <location>
        <begin position="316"/>
        <end position="335"/>
    </location>
</feature>
<feature type="region of interest" description="Disordered" evidence="1">
    <location>
        <begin position="104"/>
        <end position="165"/>
    </location>
</feature>
<evidence type="ECO:0000313" key="3">
    <source>
        <dbReference type="Proteomes" id="UP000700596"/>
    </source>
</evidence>
<feature type="compositionally biased region" description="Polar residues" evidence="1">
    <location>
        <begin position="241"/>
        <end position="251"/>
    </location>
</feature>
<protein>
    <submittedName>
        <fullName evidence="2">Uncharacterized protein</fullName>
    </submittedName>
</protein>
<accession>A0A9P9IPV9</accession>